<protein>
    <submittedName>
        <fullName evidence="2">Uncharacterized protein</fullName>
    </submittedName>
</protein>
<dbReference type="EMBL" id="JAJFAZ020000002">
    <property type="protein sequence ID" value="KAI5344056.1"/>
    <property type="molecule type" value="Genomic_DNA"/>
</dbReference>
<dbReference type="AlphaFoldDB" id="A0AAD4WKT0"/>
<evidence type="ECO:0000313" key="3">
    <source>
        <dbReference type="Proteomes" id="UP001054821"/>
    </source>
</evidence>
<feature type="compositionally biased region" description="Polar residues" evidence="1">
    <location>
        <begin position="36"/>
        <end position="52"/>
    </location>
</feature>
<dbReference type="Proteomes" id="UP001054821">
    <property type="component" value="Chromosome 2"/>
</dbReference>
<accession>A0AAD4WKT0</accession>
<evidence type="ECO:0000313" key="2">
    <source>
        <dbReference type="EMBL" id="KAI5344056.1"/>
    </source>
</evidence>
<organism evidence="2 3">
    <name type="scientific">Prunus dulcis</name>
    <name type="common">Almond</name>
    <name type="synonym">Amygdalus dulcis</name>
    <dbReference type="NCBI Taxonomy" id="3755"/>
    <lineage>
        <taxon>Eukaryota</taxon>
        <taxon>Viridiplantae</taxon>
        <taxon>Streptophyta</taxon>
        <taxon>Embryophyta</taxon>
        <taxon>Tracheophyta</taxon>
        <taxon>Spermatophyta</taxon>
        <taxon>Magnoliopsida</taxon>
        <taxon>eudicotyledons</taxon>
        <taxon>Gunneridae</taxon>
        <taxon>Pentapetalae</taxon>
        <taxon>rosids</taxon>
        <taxon>fabids</taxon>
        <taxon>Rosales</taxon>
        <taxon>Rosaceae</taxon>
        <taxon>Amygdaloideae</taxon>
        <taxon>Amygdaleae</taxon>
        <taxon>Prunus</taxon>
    </lineage>
</organism>
<sequence length="172" mass="19479">MFCMVVNTRRNLKKDQEFEESRLHSELETSMVDSLPMNTEPQNVSNTRPSQNDIRRPPIVDPNHVLVEDVTEVTEGLVLKLNRTTLLEIQEHIQAMETSDNLNHQQMQEVSQAMAQTMDTQHAQINERFDRLLGQQNGQDRNLVAHNGVSAAGLQAKAQPNIFGVNLPQPNC</sequence>
<name>A0AAD4WKT0_PRUDU</name>
<reference evidence="2 3" key="1">
    <citation type="journal article" date="2022" name="G3 (Bethesda)">
        <title>Whole-genome sequence and methylome profiling of the almond [Prunus dulcis (Mill.) D.A. Webb] cultivar 'Nonpareil'.</title>
        <authorList>
            <person name="D'Amico-Willman K.M."/>
            <person name="Ouma W.Z."/>
            <person name="Meulia T."/>
            <person name="Sideli G.M."/>
            <person name="Gradziel T.M."/>
            <person name="Fresnedo-Ramirez J."/>
        </authorList>
    </citation>
    <scope>NUCLEOTIDE SEQUENCE [LARGE SCALE GENOMIC DNA]</scope>
    <source>
        <strain evidence="2">Clone GOH B32 T37-40</strain>
    </source>
</reference>
<keyword evidence="3" id="KW-1185">Reference proteome</keyword>
<proteinExistence type="predicted"/>
<feature type="region of interest" description="Disordered" evidence="1">
    <location>
        <begin position="35"/>
        <end position="57"/>
    </location>
</feature>
<evidence type="ECO:0000256" key="1">
    <source>
        <dbReference type="SAM" id="MobiDB-lite"/>
    </source>
</evidence>
<comment type="caution">
    <text evidence="2">The sequence shown here is derived from an EMBL/GenBank/DDBJ whole genome shotgun (WGS) entry which is preliminary data.</text>
</comment>
<gene>
    <name evidence="2" type="ORF">L3X38_011933</name>
</gene>